<name>A0ABY6TNF8_9PAST</name>
<dbReference type="PANTHER" id="PTHR11122">
    <property type="entry name" value="APOSPORY-ASSOCIATED PROTEIN C-RELATED"/>
    <property type="match status" value="1"/>
</dbReference>
<evidence type="ECO:0000256" key="2">
    <source>
        <dbReference type="ARBA" id="ARBA00005866"/>
    </source>
</evidence>
<comment type="catalytic activity">
    <reaction evidence="1">
        <text>alpha-D-glucose 6-phosphate = beta-D-glucose 6-phosphate</text>
        <dbReference type="Rhea" id="RHEA:16249"/>
        <dbReference type="ChEBI" id="CHEBI:58225"/>
        <dbReference type="ChEBI" id="CHEBI:58247"/>
        <dbReference type="EC" id="5.1.3.15"/>
    </reaction>
</comment>
<accession>A0ABY6TNF8</accession>
<comment type="similarity">
    <text evidence="2 4">Belongs to the glucose-6-phosphate 1-epimerase family.</text>
</comment>
<dbReference type="PANTHER" id="PTHR11122:SF13">
    <property type="entry name" value="GLUCOSE-6-PHOSPHATE 1-EPIMERASE"/>
    <property type="match status" value="1"/>
</dbReference>
<dbReference type="EMBL" id="CABFKI010000014">
    <property type="protein sequence ID" value="VTU09302.1"/>
    <property type="molecule type" value="Genomic_DNA"/>
</dbReference>
<proteinExistence type="inferred from homology"/>
<dbReference type="PIRSF" id="PIRSF016020">
    <property type="entry name" value="PHexose_mutarotase"/>
    <property type="match status" value="1"/>
</dbReference>
<dbReference type="Proteomes" id="UP000308167">
    <property type="component" value="Unassembled WGS sequence"/>
</dbReference>
<dbReference type="EC" id="5.1.3.15" evidence="4"/>
<evidence type="ECO:0000313" key="5">
    <source>
        <dbReference type="EMBL" id="VTU09302.1"/>
    </source>
</evidence>
<gene>
    <name evidence="5" type="primary">yeaD</name>
    <name evidence="5" type="ORF">SAMEA1410922_01942</name>
</gene>
<keyword evidence="3 4" id="KW-0413">Isomerase</keyword>
<dbReference type="RefSeq" id="WP_135710938.1">
    <property type="nucleotide sequence ID" value="NZ_CABFKI010000014.1"/>
</dbReference>
<reference evidence="5 6" key="1">
    <citation type="submission" date="2019-05" db="EMBL/GenBank/DDBJ databases">
        <authorList>
            <consortium name="Pathogen Informatics"/>
        </authorList>
    </citation>
    <scope>NUCLEOTIDE SEQUENCE [LARGE SCALE GENOMIC DNA]</scope>
    <source>
        <strain evidence="5 6">NM319</strain>
    </source>
</reference>
<comment type="caution">
    <text evidence="5">The sequence shown here is derived from an EMBL/GenBank/DDBJ whole genome shotgun (WGS) entry which is preliminary data.</text>
</comment>
<evidence type="ECO:0000313" key="6">
    <source>
        <dbReference type="Proteomes" id="UP000308167"/>
    </source>
</evidence>
<dbReference type="InterPro" id="IPR008183">
    <property type="entry name" value="Aldose_1/G6P_1-epimerase"/>
</dbReference>
<evidence type="ECO:0000256" key="4">
    <source>
        <dbReference type="PIRNR" id="PIRNR016020"/>
    </source>
</evidence>
<dbReference type="Gene3D" id="2.70.98.10">
    <property type="match status" value="1"/>
</dbReference>
<dbReference type="InterPro" id="IPR025532">
    <property type="entry name" value="G6P_1-epimerase"/>
</dbReference>
<dbReference type="InterPro" id="IPR014718">
    <property type="entry name" value="GH-type_carb-bd"/>
</dbReference>
<dbReference type="GO" id="GO:0047938">
    <property type="term" value="F:glucose-6-phosphate 1-epimerase activity"/>
    <property type="evidence" value="ECO:0007669"/>
    <property type="project" value="UniProtKB-EC"/>
</dbReference>
<organism evidence="5 6">
    <name type="scientific">Actinobacillus porcinus</name>
    <dbReference type="NCBI Taxonomy" id="51048"/>
    <lineage>
        <taxon>Bacteria</taxon>
        <taxon>Pseudomonadati</taxon>
        <taxon>Pseudomonadota</taxon>
        <taxon>Gammaproteobacteria</taxon>
        <taxon>Pasteurellales</taxon>
        <taxon>Pasteurellaceae</taxon>
        <taxon>Actinobacillus</taxon>
    </lineage>
</organism>
<dbReference type="GeneID" id="86156310"/>
<dbReference type="CDD" id="cd09020">
    <property type="entry name" value="D-hex-6-P-epi_like"/>
    <property type="match status" value="1"/>
</dbReference>
<dbReference type="Pfam" id="PF01263">
    <property type="entry name" value="Aldose_epim"/>
    <property type="match status" value="1"/>
</dbReference>
<dbReference type="InterPro" id="IPR011013">
    <property type="entry name" value="Gal_mutarotase_sf_dom"/>
</dbReference>
<evidence type="ECO:0000256" key="1">
    <source>
        <dbReference type="ARBA" id="ARBA00001096"/>
    </source>
</evidence>
<protein>
    <recommendedName>
        <fullName evidence="4">Putative glucose-6-phosphate 1-epimerase</fullName>
        <ecNumber evidence="4">5.1.3.15</ecNumber>
    </recommendedName>
</protein>
<sequence length="268" mass="30738">METKLIKQLAPELALFQYNEIPVLELNHPIGTAKISLQGAQLLSWKPIHTAQDVIWLSDIEPFNKGEAIRGGIPICYPWFGKAGTPMHGYARLQLWQLVSFDIQPNEAHLNFLLETENTEDIAHIEMTFSDEFHIEFTNYCIEKEPQLALHTYFNIGDITKTEIQQLPTTAFNVLAQQQETVSDTRVITENVECIYQANDCNIIVDKVNNRTIEIIHENASEIVLWNPWHKETSNMSKDGHKTMICVETARISERLNENVVGLRIRVK</sequence>
<evidence type="ECO:0000256" key="3">
    <source>
        <dbReference type="ARBA" id="ARBA00023235"/>
    </source>
</evidence>
<dbReference type="SUPFAM" id="SSF74650">
    <property type="entry name" value="Galactose mutarotase-like"/>
    <property type="match status" value="1"/>
</dbReference>
<keyword evidence="6" id="KW-1185">Reference proteome</keyword>